<evidence type="ECO:0000313" key="3">
    <source>
        <dbReference type="Proteomes" id="UP000787322"/>
    </source>
</evidence>
<keyword evidence="1" id="KW-0472">Membrane</keyword>
<comment type="caution">
    <text evidence="2">The sequence shown here is derived from an EMBL/GenBank/DDBJ whole genome shotgun (WGS) entry which is preliminary data.</text>
</comment>
<feature type="transmembrane region" description="Helical" evidence="1">
    <location>
        <begin position="40"/>
        <end position="60"/>
    </location>
</feature>
<sequence length="135" mass="14831">MDRGTKLMMALSSMLGALGVAGIVIFAFSVGYGRFSSSMIVLLLCSLMAVYCCYILQKCISLAKDFEKTHGIVRLVVGIELILFTIEWVFVSQLSSQPMVITPLILQLIFLGIILVQMNKAVSTYSPSKKSKARN</sequence>
<evidence type="ECO:0000313" key="2">
    <source>
        <dbReference type="EMBL" id="MBF4803317.1"/>
    </source>
</evidence>
<dbReference type="EMBL" id="JABZGU010000166">
    <property type="protein sequence ID" value="MBF4803317.1"/>
    <property type="molecule type" value="Genomic_DNA"/>
</dbReference>
<dbReference type="Proteomes" id="UP000787322">
    <property type="component" value="Unassembled WGS sequence"/>
</dbReference>
<feature type="transmembrane region" description="Helical" evidence="1">
    <location>
        <begin position="7"/>
        <end position="28"/>
    </location>
</feature>
<name>A0A9D6AEG2_9ACTN</name>
<feature type="transmembrane region" description="Helical" evidence="1">
    <location>
        <begin position="72"/>
        <end position="91"/>
    </location>
</feature>
<reference evidence="2" key="1">
    <citation type="submission" date="2020-04" db="EMBL/GenBank/DDBJ databases">
        <title>Deep metagenomics examines the oral microbiome during advanced dental caries in children, revealing novel taxa and co-occurrences with host molecules.</title>
        <authorList>
            <person name="Baker J.L."/>
            <person name="Morton J.T."/>
            <person name="Dinis M."/>
            <person name="Alvarez R."/>
            <person name="Tran N.C."/>
            <person name="Knight R."/>
            <person name="Edlund A."/>
        </authorList>
    </citation>
    <scope>NUCLEOTIDE SEQUENCE</scope>
    <source>
        <strain evidence="2">JCVI_3_bin.11</strain>
    </source>
</reference>
<proteinExistence type="predicted"/>
<organism evidence="2 3">
    <name type="scientific">Lancefieldella parvula</name>
    <dbReference type="NCBI Taxonomy" id="1382"/>
    <lineage>
        <taxon>Bacteria</taxon>
        <taxon>Bacillati</taxon>
        <taxon>Actinomycetota</taxon>
        <taxon>Coriobacteriia</taxon>
        <taxon>Coriobacteriales</taxon>
        <taxon>Atopobiaceae</taxon>
        <taxon>Lancefieldella</taxon>
    </lineage>
</organism>
<keyword evidence="1" id="KW-1133">Transmembrane helix</keyword>
<evidence type="ECO:0000256" key="1">
    <source>
        <dbReference type="SAM" id="Phobius"/>
    </source>
</evidence>
<keyword evidence="1" id="KW-0812">Transmembrane</keyword>
<gene>
    <name evidence="2" type="ORF">HXK24_05825</name>
</gene>
<accession>A0A9D6AEG2</accession>
<feature type="transmembrane region" description="Helical" evidence="1">
    <location>
        <begin position="97"/>
        <end position="116"/>
    </location>
</feature>
<dbReference type="AlphaFoldDB" id="A0A9D6AEG2"/>
<protein>
    <submittedName>
        <fullName evidence="2">Uncharacterized protein</fullName>
    </submittedName>
</protein>